<dbReference type="Pfam" id="PF03816">
    <property type="entry name" value="LytR_cpsA_psr"/>
    <property type="match status" value="1"/>
</dbReference>
<feature type="region of interest" description="Disordered" evidence="2">
    <location>
        <begin position="1"/>
        <end position="31"/>
    </location>
</feature>
<keyword evidence="3" id="KW-0472">Membrane</keyword>
<evidence type="ECO:0000256" key="1">
    <source>
        <dbReference type="ARBA" id="ARBA00006068"/>
    </source>
</evidence>
<name>A0A2T0V9V5_9MICO</name>
<evidence type="ECO:0000313" key="6">
    <source>
        <dbReference type="Proteomes" id="UP000237983"/>
    </source>
</evidence>
<dbReference type="InterPro" id="IPR050922">
    <property type="entry name" value="LytR/CpsA/Psr_CW_biosynth"/>
</dbReference>
<dbReference type="RefSeq" id="WP_106214037.1">
    <property type="nucleotide sequence ID" value="NZ_PVTL01000008.1"/>
</dbReference>
<comment type="caution">
    <text evidence="5">The sequence shown here is derived from an EMBL/GenBank/DDBJ whole genome shotgun (WGS) entry which is preliminary data.</text>
</comment>
<dbReference type="NCBIfam" id="TIGR00350">
    <property type="entry name" value="lytR_cpsA_psr"/>
    <property type="match status" value="1"/>
</dbReference>
<comment type="similarity">
    <text evidence="1">Belongs to the LytR/CpsA/Psr (LCP) family.</text>
</comment>
<dbReference type="InterPro" id="IPR004474">
    <property type="entry name" value="LytR_CpsA_psr"/>
</dbReference>
<evidence type="ECO:0000259" key="4">
    <source>
        <dbReference type="Pfam" id="PF03816"/>
    </source>
</evidence>
<gene>
    <name evidence="5" type="ORF">B0I08_10845</name>
</gene>
<evidence type="ECO:0000313" key="5">
    <source>
        <dbReference type="EMBL" id="PRY66962.1"/>
    </source>
</evidence>
<dbReference type="Gene3D" id="3.40.630.190">
    <property type="entry name" value="LCP protein"/>
    <property type="match status" value="1"/>
</dbReference>
<feature type="compositionally biased region" description="Low complexity" evidence="2">
    <location>
        <begin position="364"/>
        <end position="406"/>
    </location>
</feature>
<keyword evidence="3" id="KW-0812">Transmembrane</keyword>
<organism evidence="5 6">
    <name type="scientific">Glaciihabitans tibetensis</name>
    <dbReference type="NCBI Taxonomy" id="1266600"/>
    <lineage>
        <taxon>Bacteria</taxon>
        <taxon>Bacillati</taxon>
        <taxon>Actinomycetota</taxon>
        <taxon>Actinomycetes</taxon>
        <taxon>Micrococcales</taxon>
        <taxon>Microbacteriaceae</taxon>
        <taxon>Glaciihabitans</taxon>
    </lineage>
</organism>
<feature type="region of interest" description="Disordered" evidence="2">
    <location>
        <begin position="364"/>
        <end position="413"/>
    </location>
</feature>
<accession>A0A2T0V9V5</accession>
<keyword evidence="3" id="KW-1133">Transmembrane helix</keyword>
<evidence type="ECO:0000256" key="2">
    <source>
        <dbReference type="SAM" id="MobiDB-lite"/>
    </source>
</evidence>
<feature type="domain" description="Cell envelope-related transcriptional attenuator" evidence="4">
    <location>
        <begin position="118"/>
        <end position="274"/>
    </location>
</feature>
<keyword evidence="6" id="KW-1185">Reference proteome</keyword>
<proteinExistence type="inferred from homology"/>
<evidence type="ECO:0000256" key="3">
    <source>
        <dbReference type="SAM" id="Phobius"/>
    </source>
</evidence>
<reference evidence="5 6" key="1">
    <citation type="submission" date="2018-03" db="EMBL/GenBank/DDBJ databases">
        <title>Genomic Encyclopedia of Type Strains, Phase III (KMG-III): the genomes of soil and plant-associated and newly described type strains.</title>
        <authorList>
            <person name="Whitman W."/>
        </authorList>
    </citation>
    <scope>NUCLEOTIDE SEQUENCE [LARGE SCALE GENOMIC DNA]</scope>
    <source>
        <strain evidence="5 6">CGMCC 1.12484</strain>
    </source>
</reference>
<dbReference type="Proteomes" id="UP000237983">
    <property type="component" value="Unassembled WGS sequence"/>
</dbReference>
<dbReference type="AlphaFoldDB" id="A0A2T0V9V5"/>
<dbReference type="PANTHER" id="PTHR33392:SF6">
    <property type="entry name" value="POLYISOPRENYL-TEICHOIC ACID--PEPTIDOGLYCAN TEICHOIC ACID TRANSFERASE TAGU"/>
    <property type="match status" value="1"/>
</dbReference>
<dbReference type="PANTHER" id="PTHR33392">
    <property type="entry name" value="POLYISOPRENYL-TEICHOIC ACID--PEPTIDOGLYCAN TEICHOIC ACID TRANSFERASE TAGU"/>
    <property type="match status" value="1"/>
</dbReference>
<protein>
    <submittedName>
        <fullName evidence="5">LytR family transcriptional attenuator</fullName>
    </submittedName>
</protein>
<feature type="transmembrane region" description="Helical" evidence="3">
    <location>
        <begin position="37"/>
        <end position="62"/>
    </location>
</feature>
<dbReference type="OrthoDB" id="9782542at2"/>
<sequence length="433" mass="44787">MTDSNPPAPAASRRRDRRSLYATPRHSRHGGGSATAFIFKLIAAALAVVLVSGASIAVVRVWSLGTAINNNAIDISNPDDSTPPQIGAITGSFNILVVGVDNDEEQSEAFGERDATLNDVNILLHVSEDHTSATVVSLPRDLITAQPACTDPESGETSSAQRNVSLNTAFARGGLTCVVSTVADLTDLEIDYAAQMSFNAVVQMTDAVGGVSVCLAEPIEDDYSGLDLPAGTNVISGQTALAFLRTRHGVGDGSDLSRISSQQVYMSALLRQLQSDETLTNFTRLYRLANVAATNVRLSTSLTSIDTMVSMAQSLSTVDLSTMALVQYPGTTGDPDFPGKVMPDEDVAEELFAAIAADEPITLGEDSLGSGSVLDGSVPTEEPVATETPVAPVATEAPTATDGATPAPEPTSAAIEGLTGQTAAQQTCSAASG</sequence>
<dbReference type="EMBL" id="PVTL01000008">
    <property type="protein sequence ID" value="PRY66962.1"/>
    <property type="molecule type" value="Genomic_DNA"/>
</dbReference>